<organism evidence="3 4">
    <name type="scientific">Anaeromicropila populeti</name>
    <dbReference type="NCBI Taxonomy" id="37658"/>
    <lineage>
        <taxon>Bacteria</taxon>
        <taxon>Bacillati</taxon>
        <taxon>Bacillota</taxon>
        <taxon>Clostridia</taxon>
        <taxon>Lachnospirales</taxon>
        <taxon>Lachnospiraceae</taxon>
        <taxon>Anaeromicropila</taxon>
    </lineage>
</organism>
<dbReference type="Pfam" id="PF14238">
    <property type="entry name" value="DUF4340"/>
    <property type="match status" value="1"/>
</dbReference>
<dbReference type="STRING" id="37658.SAMN05661086_00199"/>
<dbReference type="Proteomes" id="UP000199659">
    <property type="component" value="Unassembled WGS sequence"/>
</dbReference>
<name>A0A1I6HS46_9FIRM</name>
<feature type="transmembrane region" description="Helical" evidence="1">
    <location>
        <begin position="12"/>
        <end position="32"/>
    </location>
</feature>
<proteinExistence type="predicted"/>
<evidence type="ECO:0000259" key="2">
    <source>
        <dbReference type="Pfam" id="PF14238"/>
    </source>
</evidence>
<feature type="domain" description="DUF4340" evidence="2">
    <location>
        <begin position="77"/>
        <end position="168"/>
    </location>
</feature>
<protein>
    <recommendedName>
        <fullName evidence="2">DUF4340 domain-containing protein</fullName>
    </recommendedName>
</protein>
<keyword evidence="1" id="KW-0812">Transmembrane</keyword>
<evidence type="ECO:0000256" key="1">
    <source>
        <dbReference type="SAM" id="Phobius"/>
    </source>
</evidence>
<gene>
    <name evidence="3" type="ORF">SAMN05661086_00199</name>
</gene>
<dbReference type="RefSeq" id="WP_177214484.1">
    <property type="nucleotide sequence ID" value="NZ_FOYZ01000001.1"/>
</dbReference>
<dbReference type="AlphaFoldDB" id="A0A1I6HS46"/>
<keyword evidence="4" id="KW-1185">Reference proteome</keyword>
<sequence length="195" mass="21687">MSRKEKKEVRIIVTLFLFMIIAVLGYIAVLNYSNKKKERETSVETITLMTVDSESAVEVKLENENGTLEFVKKDEMWKKADDEKFVVNETEINNIISALSTVTANKLILDRNDSLGEYGLDNPAATATLTLENGTCVVLELGSAIPIEGGYYGMLDDGDAVYSFDESTYLSLFDGEENLKAEEVEATEEVKATEE</sequence>
<accession>A0A1I6HS46</accession>
<dbReference type="InterPro" id="IPR025641">
    <property type="entry name" value="DUF4340"/>
</dbReference>
<keyword evidence="1" id="KW-1133">Transmembrane helix</keyword>
<reference evidence="3 4" key="1">
    <citation type="submission" date="2016-10" db="EMBL/GenBank/DDBJ databases">
        <authorList>
            <person name="de Groot N.N."/>
        </authorList>
    </citation>
    <scope>NUCLEOTIDE SEQUENCE [LARGE SCALE GENOMIC DNA]</scope>
    <source>
        <strain evidence="3 4">743A</strain>
    </source>
</reference>
<dbReference type="EMBL" id="FOYZ01000001">
    <property type="protein sequence ID" value="SFR57090.1"/>
    <property type="molecule type" value="Genomic_DNA"/>
</dbReference>
<keyword evidence="1" id="KW-0472">Membrane</keyword>
<evidence type="ECO:0000313" key="4">
    <source>
        <dbReference type="Proteomes" id="UP000199659"/>
    </source>
</evidence>
<evidence type="ECO:0000313" key="3">
    <source>
        <dbReference type="EMBL" id="SFR57090.1"/>
    </source>
</evidence>